<evidence type="ECO:0000313" key="2">
    <source>
        <dbReference type="Proteomes" id="UP001163835"/>
    </source>
</evidence>
<name>A0ACC1UAF9_9AGAR</name>
<organism evidence="1 2">
    <name type="scientific">Lentinula aff. lateritia</name>
    <dbReference type="NCBI Taxonomy" id="2804960"/>
    <lineage>
        <taxon>Eukaryota</taxon>
        <taxon>Fungi</taxon>
        <taxon>Dikarya</taxon>
        <taxon>Basidiomycota</taxon>
        <taxon>Agaricomycotina</taxon>
        <taxon>Agaricomycetes</taxon>
        <taxon>Agaricomycetidae</taxon>
        <taxon>Agaricales</taxon>
        <taxon>Marasmiineae</taxon>
        <taxon>Omphalotaceae</taxon>
        <taxon>Lentinula</taxon>
    </lineage>
</organism>
<reference evidence="1" key="1">
    <citation type="submission" date="2022-09" db="EMBL/GenBank/DDBJ databases">
        <title>A Global Phylogenomic Analysis of the Shiitake Genus Lentinula.</title>
        <authorList>
            <consortium name="DOE Joint Genome Institute"/>
            <person name="Sierra-Patev S."/>
            <person name="Min B."/>
            <person name="Naranjo-Ortiz M."/>
            <person name="Looney B."/>
            <person name="Konkel Z."/>
            <person name="Slot J.C."/>
            <person name="Sakamoto Y."/>
            <person name="Steenwyk J.L."/>
            <person name="Rokas A."/>
            <person name="Carro J."/>
            <person name="Camarero S."/>
            <person name="Ferreira P."/>
            <person name="Molpeceres G."/>
            <person name="Ruiz-Duenas F.J."/>
            <person name="Serrano A."/>
            <person name="Henrissat B."/>
            <person name="Drula E."/>
            <person name="Hughes K.W."/>
            <person name="Mata J.L."/>
            <person name="Ishikawa N.K."/>
            <person name="Vargas-Isla R."/>
            <person name="Ushijima S."/>
            <person name="Smith C.A."/>
            <person name="Ahrendt S."/>
            <person name="Andreopoulos W."/>
            <person name="He G."/>
            <person name="Labutti K."/>
            <person name="Lipzen A."/>
            <person name="Ng V."/>
            <person name="Riley R."/>
            <person name="Sandor L."/>
            <person name="Barry K."/>
            <person name="Martinez A.T."/>
            <person name="Xiao Y."/>
            <person name="Gibbons J.G."/>
            <person name="Terashima K."/>
            <person name="Grigoriev I.V."/>
            <person name="Hibbett D.S."/>
        </authorList>
    </citation>
    <scope>NUCLEOTIDE SEQUENCE</scope>
    <source>
        <strain evidence="1">TMI1499</strain>
    </source>
</reference>
<keyword evidence="2" id="KW-1185">Reference proteome</keyword>
<accession>A0ACC1UAF9</accession>
<proteinExistence type="predicted"/>
<sequence length="168" mass="18919">MESLDECNSWINWSNAQSFPNNTLEHMNHAPTGTDIQDYVHCEPGESESSKEQWEKEEVQNIGSEAGTTHASMEQTDPTKVGSSAGRAAAERRRMVQPTGGINPSRFFCKIPGCGAQFTAKHNYIYHVDAHNKIKRFQCDACKNQYPSMNNLKRHWRTCKGAKDARSV</sequence>
<gene>
    <name evidence="1" type="ORF">F5876DRAFT_62865</name>
</gene>
<evidence type="ECO:0000313" key="1">
    <source>
        <dbReference type="EMBL" id="KAJ3813781.1"/>
    </source>
</evidence>
<protein>
    <submittedName>
        <fullName evidence="1">Uncharacterized protein</fullName>
    </submittedName>
</protein>
<dbReference type="Proteomes" id="UP001163835">
    <property type="component" value="Unassembled WGS sequence"/>
</dbReference>
<comment type="caution">
    <text evidence="1">The sequence shown here is derived from an EMBL/GenBank/DDBJ whole genome shotgun (WGS) entry which is preliminary data.</text>
</comment>
<dbReference type="EMBL" id="MU794984">
    <property type="protein sequence ID" value="KAJ3813781.1"/>
    <property type="molecule type" value="Genomic_DNA"/>
</dbReference>